<reference evidence="2 3" key="1">
    <citation type="journal article" date="2019" name="Commun. Biol.">
        <title>The bagworm genome reveals a unique fibroin gene that provides high tensile strength.</title>
        <authorList>
            <person name="Kono N."/>
            <person name="Nakamura H."/>
            <person name="Ohtoshi R."/>
            <person name="Tomita M."/>
            <person name="Numata K."/>
            <person name="Arakawa K."/>
        </authorList>
    </citation>
    <scope>NUCLEOTIDE SEQUENCE [LARGE SCALE GENOMIC DNA]</scope>
</reference>
<dbReference type="AlphaFoldDB" id="A0A4C1W1Z9"/>
<accession>A0A4C1W1Z9</accession>
<dbReference type="Proteomes" id="UP000299102">
    <property type="component" value="Unassembled WGS sequence"/>
</dbReference>
<name>A0A4C1W1Z9_EUMVA</name>
<keyword evidence="1" id="KW-1133">Transmembrane helix</keyword>
<dbReference type="EMBL" id="BGZK01000448">
    <property type="protein sequence ID" value="GBP44204.1"/>
    <property type="molecule type" value="Genomic_DNA"/>
</dbReference>
<gene>
    <name evidence="2" type="ORF">EVAR_31648_1</name>
</gene>
<evidence type="ECO:0000313" key="2">
    <source>
        <dbReference type="EMBL" id="GBP44204.1"/>
    </source>
</evidence>
<protein>
    <submittedName>
        <fullName evidence="2">Uncharacterized protein</fullName>
    </submittedName>
</protein>
<organism evidence="2 3">
    <name type="scientific">Eumeta variegata</name>
    <name type="common">Bagworm moth</name>
    <name type="synonym">Eumeta japonica</name>
    <dbReference type="NCBI Taxonomy" id="151549"/>
    <lineage>
        <taxon>Eukaryota</taxon>
        <taxon>Metazoa</taxon>
        <taxon>Ecdysozoa</taxon>
        <taxon>Arthropoda</taxon>
        <taxon>Hexapoda</taxon>
        <taxon>Insecta</taxon>
        <taxon>Pterygota</taxon>
        <taxon>Neoptera</taxon>
        <taxon>Endopterygota</taxon>
        <taxon>Lepidoptera</taxon>
        <taxon>Glossata</taxon>
        <taxon>Ditrysia</taxon>
        <taxon>Tineoidea</taxon>
        <taxon>Psychidae</taxon>
        <taxon>Oiketicinae</taxon>
        <taxon>Eumeta</taxon>
    </lineage>
</organism>
<evidence type="ECO:0000313" key="3">
    <source>
        <dbReference type="Proteomes" id="UP000299102"/>
    </source>
</evidence>
<feature type="transmembrane region" description="Helical" evidence="1">
    <location>
        <begin position="137"/>
        <end position="158"/>
    </location>
</feature>
<evidence type="ECO:0000256" key="1">
    <source>
        <dbReference type="SAM" id="Phobius"/>
    </source>
</evidence>
<comment type="caution">
    <text evidence="2">The sequence shown here is derived from an EMBL/GenBank/DDBJ whole genome shotgun (WGS) entry which is preliminary data.</text>
</comment>
<sequence>MHDLHHSVKWKNFNGHLSNLLIRLSSINFVDADSGKLEANLSVARHESESTCRLRASVAGLGAGQTLLIRSRLPSVRLGEYSISLESHVELKSYMESKFLNADFRMASGLGEINWKLSRRRAAALALRPPSRRYADVTVQVILQVTAYPLLLSFIFIMQM</sequence>
<keyword evidence="3" id="KW-1185">Reference proteome</keyword>
<proteinExistence type="predicted"/>
<keyword evidence="1" id="KW-0812">Transmembrane</keyword>
<keyword evidence="1" id="KW-0472">Membrane</keyword>